<dbReference type="InterPro" id="IPR036021">
    <property type="entry name" value="Tungsten_al_ferr_oxy-like_C"/>
</dbReference>
<keyword evidence="3" id="KW-0004">4Fe-4S</keyword>
<gene>
    <name evidence="10" type="ORF">GPA21_07550</name>
</gene>
<name>A0A972F737_9RHOO</name>
<comment type="cofactor">
    <cofactor evidence="8">
        <name>tungstopterin</name>
        <dbReference type="ChEBI" id="CHEBI:30402"/>
    </cofactor>
</comment>
<dbReference type="InterPro" id="IPR051919">
    <property type="entry name" value="W-dependent_AOR"/>
</dbReference>
<dbReference type="PANTHER" id="PTHR30038:SF7">
    <property type="entry name" value="TUNGSTEN-CONTAINING GLYCERALDEHYDE-3-PHOSPHATE:FERREDOXIN OXIDOREDUCTASE"/>
    <property type="match status" value="1"/>
</dbReference>
<dbReference type="AlphaFoldDB" id="A0A972F737"/>
<comment type="cofactor">
    <cofactor evidence="1">
        <name>[4Fe-4S] cluster</name>
        <dbReference type="ChEBI" id="CHEBI:49883"/>
    </cofactor>
</comment>
<dbReference type="InterPro" id="IPR013985">
    <property type="entry name" value="Ald_Fedxn_OxRdtase_dom3"/>
</dbReference>
<dbReference type="InterPro" id="IPR016155">
    <property type="entry name" value="Mopterin_synth/thiamin_S_b"/>
</dbReference>
<evidence type="ECO:0000313" key="11">
    <source>
        <dbReference type="Proteomes" id="UP000599523"/>
    </source>
</evidence>
<dbReference type="CDD" id="cd17040">
    <property type="entry name" value="Ubl_MoaD_like"/>
    <property type="match status" value="1"/>
</dbReference>
<dbReference type="Pfam" id="PF02597">
    <property type="entry name" value="ThiS"/>
    <property type="match status" value="1"/>
</dbReference>
<dbReference type="PANTHER" id="PTHR30038">
    <property type="entry name" value="ALDEHYDE FERREDOXIN OXIDOREDUCTASE"/>
    <property type="match status" value="1"/>
</dbReference>
<dbReference type="SUPFAM" id="SSF56228">
    <property type="entry name" value="Aldehyde ferredoxin oxidoreductase, N-terminal domain"/>
    <property type="match status" value="1"/>
</dbReference>
<dbReference type="InterPro" id="IPR013983">
    <property type="entry name" value="Ald_Fedxn_OxRdtase_N"/>
</dbReference>
<dbReference type="Gene3D" id="1.10.599.10">
    <property type="entry name" value="Aldehyde Ferredoxin Oxidoreductase Protein, subunit A, domain 3"/>
    <property type="match status" value="1"/>
</dbReference>
<sequence length="772" mass="84592">METGIRKRVERLLARLESTPQYPGQGKTLFVDLEQRSSQSAYLPMSFVGHFLGGRGANMALLYNLLDDSREALDPEVPLIFGVGMLTTTLPSATRGNFTSRSPDSKAILDASGGDYFPAFMKRNGYDHLVLYGRHTQWTLLELHGDEIAFRDATPYLGMDNIDFSAAIQRDLECKERETMAMARITSAGENLVLSSGIMGGPKAIWARGGGGAKMGSLGLKAIIVRGKGSQVKVSTAYKLGGKAMGQKTLTTSVIQNALKKVGTPFLYKPSRALCALGTKNNQETTWHDTLDADNFDPYRPGMDGCYLCPVQCRAMNDLTPQGKGGWGASALKGLSGNASYDTAQAEVEHHREKRYQGIKGDGVFDKYDHGDGPEYVTVGKFGPNLGIREPEQVLRLNNILNDLGLDSASTGGAIGWAMELFQRGIITLEDTGGLDLSWGNYEVVEKLLFMTARREGFGDTIADSSRAVERGKYPAEALDYRMAVKGLFQSDPHDARILKAFALGLAVATRGMDHLRNRVTLEINARINDDPDFKTALYGGFVAAEPNSYIGKEYAVRRCEDTFAVGDSVGMCRFNTKLFNSPSLPDLEDYSRQLNELAGLDMSAARLEECGRNIIGLERLLNARFGLRAEDDTLPRRWFEEPIQVGPFKGEKIDRAEFEALKARFYALTGLDDQGVPKPEWHAQLADVVTGFEVRVRLPGSPQRIVVIDEPVETVAQLREVLAQRLGGAGTEMEDRSLNFAIDGQMVMSREQATPVRNHGEVTLVPALAGG</sequence>
<dbReference type="GO" id="GO:0051539">
    <property type="term" value="F:4 iron, 4 sulfur cluster binding"/>
    <property type="evidence" value="ECO:0007669"/>
    <property type="project" value="UniProtKB-KW"/>
</dbReference>
<organism evidence="10 11">
    <name type="scientific">Azoarcus taiwanensis</name>
    <dbReference type="NCBI Taxonomy" id="666964"/>
    <lineage>
        <taxon>Bacteria</taxon>
        <taxon>Pseudomonadati</taxon>
        <taxon>Pseudomonadota</taxon>
        <taxon>Betaproteobacteria</taxon>
        <taxon>Rhodocyclales</taxon>
        <taxon>Zoogloeaceae</taxon>
        <taxon>Azoarcus</taxon>
    </lineage>
</organism>
<protein>
    <submittedName>
        <fullName evidence="10">Aldehyde ferredoxin oxidoreductase</fullName>
    </submittedName>
</protein>
<dbReference type="InterPro" id="IPR001203">
    <property type="entry name" value="OxRdtase_Ald_Fedxn_C"/>
</dbReference>
<dbReference type="SMART" id="SM00790">
    <property type="entry name" value="AFOR_N"/>
    <property type="match status" value="1"/>
</dbReference>
<evidence type="ECO:0000259" key="9">
    <source>
        <dbReference type="SMART" id="SM00790"/>
    </source>
</evidence>
<dbReference type="Proteomes" id="UP000599523">
    <property type="component" value="Unassembled WGS sequence"/>
</dbReference>
<keyword evidence="11" id="KW-1185">Reference proteome</keyword>
<proteinExistence type="inferred from homology"/>
<dbReference type="InterPro" id="IPR013984">
    <property type="entry name" value="Ald_Fedxn_OxRdtase_dom2"/>
</dbReference>
<dbReference type="GO" id="GO:0009055">
    <property type="term" value="F:electron transfer activity"/>
    <property type="evidence" value="ECO:0007669"/>
    <property type="project" value="InterPro"/>
</dbReference>
<dbReference type="SUPFAM" id="SSF54285">
    <property type="entry name" value="MoaD/ThiS"/>
    <property type="match status" value="1"/>
</dbReference>
<comment type="similarity">
    <text evidence="2">Belongs to the AOR/FOR family.</text>
</comment>
<evidence type="ECO:0000256" key="4">
    <source>
        <dbReference type="ARBA" id="ARBA00022723"/>
    </source>
</evidence>
<dbReference type="RefSeq" id="WP_168987594.1">
    <property type="nucleotide sequence ID" value="NZ_CAWPHM010000258.1"/>
</dbReference>
<evidence type="ECO:0000256" key="1">
    <source>
        <dbReference type="ARBA" id="ARBA00001966"/>
    </source>
</evidence>
<feature type="domain" description="Aldehyde ferredoxin oxidoreductase N-terminal" evidence="9">
    <location>
        <begin position="25"/>
        <end position="229"/>
    </location>
</feature>
<keyword evidence="7" id="KW-0411">Iron-sulfur</keyword>
<comment type="caution">
    <text evidence="10">The sequence shown here is derived from an EMBL/GenBank/DDBJ whole genome shotgun (WGS) entry which is preliminary data.</text>
</comment>
<dbReference type="Gene3D" id="3.10.20.30">
    <property type="match status" value="1"/>
</dbReference>
<accession>A0A972F737</accession>
<dbReference type="GO" id="GO:0016625">
    <property type="term" value="F:oxidoreductase activity, acting on the aldehyde or oxo group of donors, iron-sulfur protein as acceptor"/>
    <property type="evidence" value="ECO:0007669"/>
    <property type="project" value="InterPro"/>
</dbReference>
<dbReference type="InterPro" id="IPR036503">
    <property type="entry name" value="Ald_Fedxn_OxRdtase_N_sf"/>
</dbReference>
<dbReference type="EMBL" id="WTVM01000034">
    <property type="protein sequence ID" value="NMG02824.1"/>
    <property type="molecule type" value="Genomic_DNA"/>
</dbReference>
<evidence type="ECO:0000256" key="7">
    <source>
        <dbReference type="ARBA" id="ARBA00023014"/>
    </source>
</evidence>
<dbReference type="InterPro" id="IPR003749">
    <property type="entry name" value="ThiS/MoaD-like"/>
</dbReference>
<keyword evidence="6" id="KW-0408">Iron</keyword>
<dbReference type="Gene3D" id="1.10.569.10">
    <property type="entry name" value="Aldehyde Ferredoxin Oxidoreductase Protein, subunit A, domain 2"/>
    <property type="match status" value="1"/>
</dbReference>
<evidence type="ECO:0000313" key="10">
    <source>
        <dbReference type="EMBL" id="NMG02824.1"/>
    </source>
</evidence>
<keyword evidence="4" id="KW-0479">Metal-binding</keyword>
<dbReference type="Pfam" id="PF02730">
    <property type="entry name" value="AFOR_N"/>
    <property type="match status" value="1"/>
</dbReference>
<evidence type="ECO:0000256" key="2">
    <source>
        <dbReference type="ARBA" id="ARBA00011032"/>
    </source>
</evidence>
<evidence type="ECO:0000256" key="6">
    <source>
        <dbReference type="ARBA" id="ARBA00023004"/>
    </source>
</evidence>
<evidence type="ECO:0000256" key="8">
    <source>
        <dbReference type="ARBA" id="ARBA00049934"/>
    </source>
</evidence>
<dbReference type="SUPFAM" id="SSF48310">
    <property type="entry name" value="Aldehyde ferredoxin oxidoreductase, C-terminal domains"/>
    <property type="match status" value="1"/>
</dbReference>
<evidence type="ECO:0000256" key="3">
    <source>
        <dbReference type="ARBA" id="ARBA00022485"/>
    </source>
</evidence>
<keyword evidence="5" id="KW-0560">Oxidoreductase</keyword>
<dbReference type="GO" id="GO:0046872">
    <property type="term" value="F:metal ion binding"/>
    <property type="evidence" value="ECO:0007669"/>
    <property type="project" value="UniProtKB-KW"/>
</dbReference>
<reference evidence="10" key="1">
    <citation type="submission" date="2019-12" db="EMBL/GenBank/DDBJ databases">
        <title>Comparative genomics gives insights into the taxonomy of the Azoarcus-Aromatoleum group and reveals separate origins of nif in the plant-associated Azoarcus and non-plant-associated Aromatoleum sub-groups.</title>
        <authorList>
            <person name="Lafos M."/>
            <person name="Maluk M."/>
            <person name="Batista M."/>
            <person name="Junghare M."/>
            <person name="Carmona M."/>
            <person name="Faoro H."/>
            <person name="Cruz L.M."/>
            <person name="Battistoni F."/>
            <person name="De Souza E."/>
            <person name="Pedrosa F."/>
            <person name="Chen W.-M."/>
            <person name="Poole P.S."/>
            <person name="Dixon R.A."/>
            <person name="James E.K."/>
        </authorList>
    </citation>
    <scope>NUCLEOTIDE SEQUENCE</scope>
    <source>
        <strain evidence="10">NSC3</strain>
    </source>
</reference>
<dbReference type="InterPro" id="IPR012675">
    <property type="entry name" value="Beta-grasp_dom_sf"/>
</dbReference>
<evidence type="ECO:0000256" key="5">
    <source>
        <dbReference type="ARBA" id="ARBA00023002"/>
    </source>
</evidence>
<dbReference type="Pfam" id="PF01314">
    <property type="entry name" value="AFOR_C"/>
    <property type="match status" value="1"/>
</dbReference>
<dbReference type="Gene3D" id="3.60.9.10">
    <property type="entry name" value="Aldehyde ferredoxin oxidoreductase, N-terminal domain"/>
    <property type="match status" value="1"/>
</dbReference>